<reference evidence="2" key="1">
    <citation type="submission" date="2016-11" db="EMBL/GenBank/DDBJ databases">
        <authorList>
            <person name="Varghese N."/>
            <person name="Submissions S."/>
        </authorList>
    </citation>
    <scope>NUCLEOTIDE SEQUENCE [LARGE SCALE GENOMIC DNA]</scope>
    <source>
        <strain evidence="2">DSM 19858</strain>
    </source>
</reference>
<dbReference type="OrthoDB" id="1143801at2"/>
<name>A0A1M6MIR0_9FLAO</name>
<accession>A0A1M6MIR0</accession>
<protein>
    <recommendedName>
        <fullName evidence="3">DUF4179 domain-containing protein</fullName>
    </recommendedName>
</protein>
<dbReference type="RefSeq" id="WP_072995195.1">
    <property type="nucleotide sequence ID" value="NZ_FQYU01000010.1"/>
</dbReference>
<evidence type="ECO:0000313" key="2">
    <source>
        <dbReference type="Proteomes" id="UP000184543"/>
    </source>
</evidence>
<evidence type="ECO:0000313" key="1">
    <source>
        <dbReference type="EMBL" id="SHJ83294.1"/>
    </source>
</evidence>
<gene>
    <name evidence="1" type="ORF">SAMN04488513_1104</name>
</gene>
<keyword evidence="2" id="KW-1185">Reference proteome</keyword>
<proteinExistence type="predicted"/>
<evidence type="ECO:0008006" key="3">
    <source>
        <dbReference type="Google" id="ProtNLM"/>
    </source>
</evidence>
<dbReference type="Proteomes" id="UP000184543">
    <property type="component" value="Unassembled WGS sequence"/>
</dbReference>
<dbReference type="AlphaFoldDB" id="A0A1M6MIR0"/>
<organism evidence="1 2">
    <name type="scientific">Pseudozobellia thermophila</name>
    <dbReference type="NCBI Taxonomy" id="192903"/>
    <lineage>
        <taxon>Bacteria</taxon>
        <taxon>Pseudomonadati</taxon>
        <taxon>Bacteroidota</taxon>
        <taxon>Flavobacteriia</taxon>
        <taxon>Flavobacteriales</taxon>
        <taxon>Flavobacteriaceae</taxon>
        <taxon>Pseudozobellia</taxon>
    </lineage>
</organism>
<sequence>MEGENLEKLFDELRGKFDYEEPEAGHEIRFREKLDASRGTISLQGKRTSVWKPVGIAASIVAVCALALIMYPVERTIEEQVAQISPEVSRTEFYFTNLIEEQVVALQKERTPETRKLIEDAMVQLNKLEKNYTQLERDLIEGGNSKLILSAMITNFQTRINLLQDVLERIENIKNIKSYDNEATL</sequence>
<dbReference type="STRING" id="192903.SAMN04488513_1104"/>
<dbReference type="EMBL" id="FQYU01000010">
    <property type="protein sequence ID" value="SHJ83294.1"/>
    <property type="molecule type" value="Genomic_DNA"/>
</dbReference>